<accession>A0A2X2YNK6</accession>
<evidence type="ECO:0000313" key="2">
    <source>
        <dbReference type="EMBL" id="SQB64491.1"/>
    </source>
</evidence>
<evidence type="ECO:0000313" key="1">
    <source>
        <dbReference type="EMBL" id="NMW87678.1"/>
    </source>
</evidence>
<dbReference type="GeneID" id="55566029"/>
<dbReference type="RefSeq" id="WP_013189580.1">
    <property type="nucleotide sequence ID" value="NZ_CP068112.1"/>
</dbReference>
<reference evidence="1 4" key="2">
    <citation type="submission" date="2020-04" db="EMBL/GenBank/DDBJ databases">
        <title>Antimicrobial susceptibility and clonality of vaginal-derived multi-drug resistant Mobiluncus isolates in China.</title>
        <authorList>
            <person name="Zhang X."/>
        </authorList>
    </citation>
    <scope>NUCLEOTIDE SEQUENCE [LARGE SCALE GENOMIC DNA]</scope>
    <source>
        <strain evidence="1 4">19</strain>
    </source>
</reference>
<dbReference type="OMA" id="TIDAWND"/>
<dbReference type="AlphaFoldDB" id="A0A2X2YNK6"/>
<dbReference type="Proteomes" id="UP000250245">
    <property type="component" value="Unassembled WGS sequence"/>
</dbReference>
<sequence>MPARYLALTDVANRIGIAEGTIRSYSAKGMLPEPDAYTGTGARAVRGWLPETIDAWNQARPGRGNWGNNRGSSADL</sequence>
<protein>
    <submittedName>
        <fullName evidence="1">Transcriptional regulator</fullName>
    </submittedName>
</protein>
<evidence type="ECO:0000313" key="3">
    <source>
        <dbReference type="Proteomes" id="UP000250245"/>
    </source>
</evidence>
<dbReference type="EMBL" id="UASJ01000001">
    <property type="protein sequence ID" value="SQB64491.1"/>
    <property type="molecule type" value="Genomic_DNA"/>
</dbReference>
<name>A0A2X2YNK6_9ACTO</name>
<dbReference type="Proteomes" id="UP000553981">
    <property type="component" value="Unassembled WGS sequence"/>
</dbReference>
<dbReference type="EMBL" id="JABCUI010000004">
    <property type="protein sequence ID" value="NMW87678.1"/>
    <property type="molecule type" value="Genomic_DNA"/>
</dbReference>
<gene>
    <name evidence="1" type="ORF">HHJ67_07985</name>
    <name evidence="2" type="ORF">NCTC11820_00835</name>
</gene>
<evidence type="ECO:0000313" key="4">
    <source>
        <dbReference type="Proteomes" id="UP000553981"/>
    </source>
</evidence>
<organism evidence="2 3">
    <name type="scientific">Mobiluncus curtisii</name>
    <dbReference type="NCBI Taxonomy" id="2051"/>
    <lineage>
        <taxon>Bacteria</taxon>
        <taxon>Bacillati</taxon>
        <taxon>Actinomycetota</taxon>
        <taxon>Actinomycetes</taxon>
        <taxon>Actinomycetales</taxon>
        <taxon>Actinomycetaceae</taxon>
        <taxon>Mobiluncus</taxon>
    </lineage>
</organism>
<reference evidence="2 3" key="1">
    <citation type="submission" date="2018-06" db="EMBL/GenBank/DDBJ databases">
        <authorList>
            <consortium name="Pathogen Informatics"/>
            <person name="Doyle S."/>
        </authorList>
    </citation>
    <scope>NUCLEOTIDE SEQUENCE [LARGE SCALE GENOMIC DNA]</scope>
    <source>
        <strain evidence="2 3">NCTC11820</strain>
    </source>
</reference>
<proteinExistence type="predicted"/>